<dbReference type="EMBL" id="MUGY01000026">
    <property type="protein sequence ID" value="OXA91052.1"/>
    <property type="molecule type" value="Genomic_DNA"/>
</dbReference>
<feature type="chain" id="PRO_5001801866" description="Nuclear transport factor 2 family protein" evidence="1">
    <location>
        <begin position="24"/>
        <end position="146"/>
    </location>
</feature>
<dbReference type="SUPFAM" id="SSF54427">
    <property type="entry name" value="NTF2-like"/>
    <property type="match status" value="1"/>
</dbReference>
<accession>A0A085ZVS8</accession>
<keyword evidence="1" id="KW-0732">Signal</keyword>
<evidence type="ECO:0000256" key="1">
    <source>
        <dbReference type="SAM" id="SignalP"/>
    </source>
</evidence>
<reference evidence="2 4" key="1">
    <citation type="submission" date="2014-07" db="EMBL/GenBank/DDBJ databases">
        <title>Genome of Flavobacterium hydatis DSM 2063.</title>
        <authorList>
            <person name="Pipes S.E."/>
            <person name="Stropko S.J."/>
            <person name="Newman J.D."/>
        </authorList>
    </citation>
    <scope>NUCLEOTIDE SEQUENCE [LARGE SCALE GENOMIC DNA]</scope>
    <source>
        <strain evidence="2 4">DSM 2063</strain>
    </source>
</reference>
<name>A0A085ZVS8_FLAHY</name>
<feature type="signal peptide" evidence="1">
    <location>
        <begin position="1"/>
        <end position="23"/>
    </location>
</feature>
<protein>
    <recommendedName>
        <fullName evidence="6">Nuclear transport factor 2 family protein</fullName>
    </recommendedName>
</protein>
<dbReference type="STRING" id="991.IW20_23680"/>
<organism evidence="2 4">
    <name type="scientific">Flavobacterium hydatis</name>
    <name type="common">Cytophaga aquatilis</name>
    <dbReference type="NCBI Taxonomy" id="991"/>
    <lineage>
        <taxon>Bacteria</taxon>
        <taxon>Pseudomonadati</taxon>
        <taxon>Bacteroidota</taxon>
        <taxon>Flavobacteriia</taxon>
        <taxon>Flavobacteriales</taxon>
        <taxon>Flavobacteriaceae</taxon>
        <taxon>Flavobacterium</taxon>
    </lineage>
</organism>
<keyword evidence="5" id="KW-1185">Reference proteome</keyword>
<dbReference type="Proteomes" id="UP000198424">
    <property type="component" value="Unassembled WGS sequence"/>
</dbReference>
<dbReference type="AlphaFoldDB" id="A0A085ZVS8"/>
<evidence type="ECO:0000313" key="2">
    <source>
        <dbReference type="EMBL" id="KFF08542.1"/>
    </source>
</evidence>
<comment type="caution">
    <text evidence="2">The sequence shown here is derived from an EMBL/GenBank/DDBJ whole genome shotgun (WGS) entry which is preliminary data.</text>
</comment>
<reference evidence="3 5" key="2">
    <citation type="submission" date="2016-11" db="EMBL/GenBank/DDBJ databases">
        <title>Whole genomes of Flavobacteriaceae.</title>
        <authorList>
            <person name="Stine C."/>
            <person name="Li C."/>
            <person name="Tadesse D."/>
        </authorList>
    </citation>
    <scope>NUCLEOTIDE SEQUENCE [LARGE SCALE GENOMIC DNA]</scope>
    <source>
        <strain evidence="3 5">ATCC 29551</strain>
    </source>
</reference>
<evidence type="ECO:0000313" key="3">
    <source>
        <dbReference type="EMBL" id="OXA91052.1"/>
    </source>
</evidence>
<proteinExistence type="predicted"/>
<dbReference type="Proteomes" id="UP000028712">
    <property type="component" value="Unassembled WGS sequence"/>
</dbReference>
<evidence type="ECO:0008006" key="6">
    <source>
        <dbReference type="Google" id="ProtNLM"/>
    </source>
</evidence>
<dbReference type="EMBL" id="JPRM01000052">
    <property type="protein sequence ID" value="KFF08542.1"/>
    <property type="molecule type" value="Genomic_DNA"/>
</dbReference>
<dbReference type="Gene3D" id="3.10.450.50">
    <property type="match status" value="1"/>
</dbReference>
<evidence type="ECO:0000313" key="4">
    <source>
        <dbReference type="Proteomes" id="UP000028712"/>
    </source>
</evidence>
<evidence type="ECO:0000313" key="5">
    <source>
        <dbReference type="Proteomes" id="UP000198424"/>
    </source>
</evidence>
<dbReference type="eggNOG" id="ENOG50331CG">
    <property type="taxonomic scope" value="Bacteria"/>
</dbReference>
<sequence length="146" mass="16454">MRKIKLLLFLLLVSNLTFGQSKADEDSIKAIVESAYVGGIHNGGSIEEIRKGFHPTFKMLRLENNDVISISLDEWIVAIEKGRKQNAGKPIIKAESEYLNVIVSGNAATVVMNISKNKKKIFTDHLTLYKFSEGWRIVSKAFYRIP</sequence>
<dbReference type="OrthoDB" id="9792284at2"/>
<dbReference type="Pfam" id="PF12893">
    <property type="entry name" value="Lumazine_bd_2"/>
    <property type="match status" value="1"/>
</dbReference>
<gene>
    <name evidence="3" type="ORF">B0A62_18400</name>
    <name evidence="2" type="ORF">IW20_23680</name>
</gene>
<dbReference type="InterPro" id="IPR032710">
    <property type="entry name" value="NTF2-like_dom_sf"/>
</dbReference>
<dbReference type="RefSeq" id="WP_035628143.1">
    <property type="nucleotide sequence ID" value="NZ_JBEWQG010000040.1"/>
</dbReference>
<dbReference type="InterPro" id="IPR039437">
    <property type="entry name" value="FrzH/put_lumazine-bd"/>
</dbReference>